<keyword evidence="3" id="KW-1185">Reference proteome</keyword>
<dbReference type="Proteomes" id="UP000003835">
    <property type="component" value="Unassembled WGS sequence"/>
</dbReference>
<accession>B4W0T8</accession>
<dbReference type="eggNOG" id="ENOG5031WDP">
    <property type="taxonomic scope" value="Bacteria"/>
</dbReference>
<proteinExistence type="predicted"/>
<sequence>MFSSDFPQENGQSGHSSSNVTLTDEAGRSLSCSIEHSLNVEGIDYLLLLPIDSPVEIVAWDEDDQADDLADATLVEDETEIDEIFSDAQAVLAEQNLILKRTAFTLTVAGELPPADEEEILSIELAEEDVELEPEQLQLLANFYHEEQEYGIYTPLDPLLFFAKHNPNGQLELLSPEEFQKVQPLLEELLFEDLD</sequence>
<evidence type="ECO:0008006" key="4">
    <source>
        <dbReference type="Google" id="ProtNLM"/>
    </source>
</evidence>
<evidence type="ECO:0000256" key="1">
    <source>
        <dbReference type="SAM" id="MobiDB-lite"/>
    </source>
</evidence>
<dbReference type="AlphaFoldDB" id="B4W0T8"/>
<dbReference type="RefSeq" id="WP_006104710.1">
    <property type="nucleotide sequence ID" value="NZ_DS989866.1"/>
</dbReference>
<feature type="region of interest" description="Disordered" evidence="1">
    <location>
        <begin position="1"/>
        <end position="22"/>
    </location>
</feature>
<evidence type="ECO:0000313" key="3">
    <source>
        <dbReference type="Proteomes" id="UP000003835"/>
    </source>
</evidence>
<dbReference type="InterPro" id="IPR022203">
    <property type="entry name" value="DUF3727"/>
</dbReference>
<dbReference type="PANTHER" id="PTHR36061">
    <property type="match status" value="1"/>
</dbReference>
<dbReference type="EMBL" id="DS989866">
    <property type="protein sequence ID" value="EDX72184.1"/>
    <property type="molecule type" value="Genomic_DNA"/>
</dbReference>
<evidence type="ECO:0000313" key="2">
    <source>
        <dbReference type="EMBL" id="EDX72184.1"/>
    </source>
</evidence>
<dbReference type="STRING" id="118168.MC7420_8276"/>
<reference evidence="2 3" key="1">
    <citation type="submission" date="2008-07" db="EMBL/GenBank/DDBJ databases">
        <authorList>
            <person name="Tandeau de Marsac N."/>
            <person name="Ferriera S."/>
            <person name="Johnson J."/>
            <person name="Kravitz S."/>
            <person name="Beeson K."/>
            <person name="Sutton G."/>
            <person name="Rogers Y.-H."/>
            <person name="Friedman R."/>
            <person name="Frazier M."/>
            <person name="Venter J.C."/>
        </authorList>
    </citation>
    <scope>NUCLEOTIDE SEQUENCE [LARGE SCALE GENOMIC DNA]</scope>
    <source>
        <strain evidence="2 3">PCC 7420</strain>
    </source>
</reference>
<dbReference type="HOGENOM" id="CLU_111088_0_0_3"/>
<organism evidence="2 3">
    <name type="scientific">Coleofasciculus chthonoplastes PCC 7420</name>
    <dbReference type="NCBI Taxonomy" id="118168"/>
    <lineage>
        <taxon>Bacteria</taxon>
        <taxon>Bacillati</taxon>
        <taxon>Cyanobacteriota</taxon>
        <taxon>Cyanophyceae</taxon>
        <taxon>Coleofasciculales</taxon>
        <taxon>Coleofasciculaceae</taxon>
        <taxon>Coleofasciculus</taxon>
    </lineage>
</organism>
<dbReference type="Pfam" id="PF12527">
    <property type="entry name" value="DUF3727"/>
    <property type="match status" value="1"/>
</dbReference>
<dbReference type="Pfam" id="PF06949">
    <property type="entry name" value="DUF1292"/>
    <property type="match status" value="1"/>
</dbReference>
<dbReference type="OrthoDB" id="571691at2"/>
<name>B4W0T8_9CYAN</name>
<protein>
    <recommendedName>
        <fullName evidence="4">DUF3727 domain-containing protein</fullName>
    </recommendedName>
</protein>
<dbReference type="InterPro" id="IPR009711">
    <property type="entry name" value="UPF0473"/>
</dbReference>
<dbReference type="PANTHER" id="PTHR36061:SF3">
    <property type="entry name" value="OS04G0692200 PROTEIN"/>
    <property type="match status" value="1"/>
</dbReference>
<gene>
    <name evidence="2" type="ORF">MC7420_8276</name>
</gene>